<keyword evidence="2" id="KW-1133">Transmembrane helix</keyword>
<reference evidence="3" key="1">
    <citation type="journal article" date="2020" name="mSystems">
        <title>Genome- and Community-Level Interaction Insights into Carbon Utilization and Element Cycling Functions of Hydrothermarchaeota in Hydrothermal Sediment.</title>
        <authorList>
            <person name="Zhou Z."/>
            <person name="Liu Y."/>
            <person name="Xu W."/>
            <person name="Pan J."/>
            <person name="Luo Z.H."/>
            <person name="Li M."/>
        </authorList>
    </citation>
    <scope>NUCLEOTIDE SEQUENCE [LARGE SCALE GENOMIC DNA]</scope>
    <source>
        <strain evidence="3">SpSt-579</strain>
    </source>
</reference>
<keyword evidence="2" id="KW-0472">Membrane</keyword>
<name>A0A7C4M051_UNCC3</name>
<proteinExistence type="predicted"/>
<feature type="transmembrane region" description="Helical" evidence="2">
    <location>
        <begin position="76"/>
        <end position="94"/>
    </location>
</feature>
<protein>
    <submittedName>
        <fullName evidence="3">Uncharacterized protein</fullName>
    </submittedName>
</protein>
<dbReference type="EMBL" id="DSYQ01000004">
    <property type="protein sequence ID" value="HGT70849.1"/>
    <property type="molecule type" value="Genomic_DNA"/>
</dbReference>
<feature type="region of interest" description="Disordered" evidence="1">
    <location>
        <begin position="246"/>
        <end position="269"/>
    </location>
</feature>
<evidence type="ECO:0000313" key="3">
    <source>
        <dbReference type="EMBL" id="HGT70849.1"/>
    </source>
</evidence>
<organism evidence="3">
    <name type="scientific">candidate division CPR3 bacterium</name>
    <dbReference type="NCBI Taxonomy" id="2268181"/>
    <lineage>
        <taxon>Bacteria</taxon>
        <taxon>Bacteria division CPR3</taxon>
    </lineage>
</organism>
<evidence type="ECO:0000256" key="1">
    <source>
        <dbReference type="SAM" id="MobiDB-lite"/>
    </source>
</evidence>
<comment type="caution">
    <text evidence="3">The sequence shown here is derived from an EMBL/GenBank/DDBJ whole genome shotgun (WGS) entry which is preliminary data.</text>
</comment>
<dbReference type="AlphaFoldDB" id="A0A7C4M051"/>
<feature type="transmembrane region" description="Helical" evidence="2">
    <location>
        <begin position="106"/>
        <end position="128"/>
    </location>
</feature>
<sequence length="269" mass="30683">MKNISENILEKIKKEGIHPIPKWRFLLKNYGVWALFGLSIILGGVAVSVIIFMLADREWGIYKYLDKSFWQYFLMGLPYFWFFLVSAFLAFAWYDLQKTKSGYKYGFLKIAILNILASIVLGFVFYSLGMGPRMDQIFSDNLPFYNQIHSISGPQVWQNPDKGLLAGEITEVIDNENFIVKDLKGELWQADCSDCVWISGLDPLVGTPVRLVGESLDGGVFKISEVRPFDKFIRNKMMQGAGKPRFEMRNGLPLVPPNAKKPNGMRSNN</sequence>
<feature type="transmembrane region" description="Helical" evidence="2">
    <location>
        <begin position="30"/>
        <end position="55"/>
    </location>
</feature>
<keyword evidence="2" id="KW-0812">Transmembrane</keyword>
<evidence type="ECO:0000256" key="2">
    <source>
        <dbReference type="SAM" id="Phobius"/>
    </source>
</evidence>
<gene>
    <name evidence="3" type="ORF">ENT43_01135</name>
</gene>
<accession>A0A7C4M051</accession>